<gene>
    <name evidence="8" type="ORF">WBS43_07230</name>
</gene>
<feature type="domain" description="Endoribonuclease YicC-like N-terminal" evidence="6">
    <location>
        <begin position="2"/>
        <end position="156"/>
    </location>
</feature>
<dbReference type="GO" id="GO:0016787">
    <property type="term" value="F:hydrolase activity"/>
    <property type="evidence" value="ECO:0007669"/>
    <property type="project" value="UniProtKB-KW"/>
</dbReference>
<dbReference type="RefSeq" id="WP_156574298.1">
    <property type="nucleotide sequence ID" value="NZ_CP040336.1"/>
</dbReference>
<dbReference type="InterPro" id="IPR013551">
    <property type="entry name" value="YicC-like_C"/>
</dbReference>
<proteinExistence type="inferred from homology"/>
<dbReference type="EC" id="3.1.-.-" evidence="8"/>
<dbReference type="PANTHER" id="PTHR30636:SF3">
    <property type="entry name" value="UPF0701 PROTEIN YICC"/>
    <property type="match status" value="1"/>
</dbReference>
<comment type="caution">
    <text evidence="8">The sequence shown here is derived from an EMBL/GenBank/DDBJ whole genome shotgun (WGS) entry which is preliminary data.</text>
</comment>
<sequence length="291" mass="34249">MICSMTGFGRAKVENDTFQITVEMKSVNHRFLEMSIRLPKQMMVFEDKLRKIIAEQVRRGRIEVSISITGEGLVERKLSVNWSLLEQYQSIMKDIKGKFQLQDSITLEQLMAMPEVTAIEEIEKVNEQFENSLYEAVRQATHMLKTMRVGEGERLHKDIAYRLQEIDNCVNAIIPHAPMVTQKYRERLENRLKELHNQDLDEQRLLTEVAMFAERCDIHEELVRLQSHLDQFRETLQIEEPVGRKMDFIVQEMHREINTIGSKANDLTISKYVVEMKNNLEKIREQVQNIE</sequence>
<dbReference type="PANTHER" id="PTHR30636">
    <property type="entry name" value="UPF0701 PROTEIN YICC"/>
    <property type="match status" value="1"/>
</dbReference>
<evidence type="ECO:0000256" key="2">
    <source>
        <dbReference type="ARBA" id="ARBA00022722"/>
    </source>
</evidence>
<feature type="domain" description="Endoribonuclease YicC-like C-terminal" evidence="7">
    <location>
        <begin position="176"/>
        <end position="291"/>
    </location>
</feature>
<evidence type="ECO:0000313" key="9">
    <source>
        <dbReference type="Proteomes" id="UP001365619"/>
    </source>
</evidence>
<evidence type="ECO:0000256" key="4">
    <source>
        <dbReference type="ARBA" id="ARBA00022801"/>
    </source>
</evidence>
<keyword evidence="3" id="KW-0255">Endonuclease</keyword>
<dbReference type="Proteomes" id="UP001365619">
    <property type="component" value="Unassembled WGS sequence"/>
</dbReference>
<accession>A0ABU8HNV2</accession>
<evidence type="ECO:0000259" key="7">
    <source>
        <dbReference type="Pfam" id="PF08340"/>
    </source>
</evidence>
<evidence type="ECO:0000256" key="3">
    <source>
        <dbReference type="ARBA" id="ARBA00022759"/>
    </source>
</evidence>
<comment type="similarity">
    <text evidence="5">Belongs to the YicC/YloC family.</text>
</comment>
<keyword evidence="4 8" id="KW-0378">Hydrolase</keyword>
<evidence type="ECO:0000259" key="6">
    <source>
        <dbReference type="Pfam" id="PF03755"/>
    </source>
</evidence>
<dbReference type="GeneID" id="300958645"/>
<protein>
    <submittedName>
        <fullName evidence="8">YicC/YloC family endoribonuclease</fullName>
        <ecNumber evidence="8">3.1.-.-</ecNumber>
    </submittedName>
</protein>
<reference evidence="8 9" key="1">
    <citation type="submission" date="2024-03" db="EMBL/GenBank/DDBJ databases">
        <title>A Rare Waterborne Outbreak of Bacillus cereus in China: Epidemiologic Survey, Genomic Insights and Virulence Characteristics.</title>
        <authorList>
            <person name="Wang S."/>
        </authorList>
    </citation>
    <scope>NUCLEOTIDE SEQUENCE [LARGE SCALE GENOMIC DNA]</scope>
    <source>
        <strain evidence="8 9">BC008</strain>
    </source>
</reference>
<dbReference type="Pfam" id="PF03755">
    <property type="entry name" value="YicC-like_N"/>
    <property type="match status" value="1"/>
</dbReference>
<comment type="cofactor">
    <cofactor evidence="1">
        <name>a divalent metal cation</name>
        <dbReference type="ChEBI" id="CHEBI:60240"/>
    </cofactor>
</comment>
<dbReference type="NCBIfam" id="TIGR00255">
    <property type="entry name" value="YicC/YloC family endoribonuclease"/>
    <property type="match status" value="1"/>
</dbReference>
<dbReference type="EMBL" id="JBBAGW010000002">
    <property type="protein sequence ID" value="MEI5928507.1"/>
    <property type="molecule type" value="Genomic_DNA"/>
</dbReference>
<organism evidence="8 9">
    <name type="scientific">Bacillus luti</name>
    <dbReference type="NCBI Taxonomy" id="2026191"/>
    <lineage>
        <taxon>Bacteria</taxon>
        <taxon>Bacillati</taxon>
        <taxon>Bacillota</taxon>
        <taxon>Bacilli</taxon>
        <taxon>Bacillales</taxon>
        <taxon>Bacillaceae</taxon>
        <taxon>Bacillus</taxon>
        <taxon>Bacillus cereus group</taxon>
    </lineage>
</organism>
<evidence type="ECO:0000313" key="8">
    <source>
        <dbReference type="EMBL" id="MEI5928507.1"/>
    </source>
</evidence>
<evidence type="ECO:0000256" key="5">
    <source>
        <dbReference type="ARBA" id="ARBA00035648"/>
    </source>
</evidence>
<evidence type="ECO:0000256" key="1">
    <source>
        <dbReference type="ARBA" id="ARBA00001968"/>
    </source>
</evidence>
<name>A0ABU8HNV2_9BACI</name>
<keyword evidence="2" id="KW-0540">Nuclease</keyword>
<dbReference type="InterPro" id="IPR013527">
    <property type="entry name" value="YicC-like_N"/>
</dbReference>
<dbReference type="Pfam" id="PF08340">
    <property type="entry name" value="YicC-like_C"/>
    <property type="match status" value="1"/>
</dbReference>
<keyword evidence="9" id="KW-1185">Reference proteome</keyword>
<dbReference type="InterPro" id="IPR005229">
    <property type="entry name" value="YicC/YloC-like"/>
</dbReference>